<keyword evidence="4" id="KW-0233">DNA recombination</keyword>
<dbReference type="InterPro" id="IPR050808">
    <property type="entry name" value="Phage_Integrase"/>
</dbReference>
<dbReference type="GO" id="GO:0015074">
    <property type="term" value="P:DNA integration"/>
    <property type="evidence" value="ECO:0007669"/>
    <property type="project" value="UniProtKB-KW"/>
</dbReference>
<dbReference type="Pfam" id="PF13356">
    <property type="entry name" value="Arm-DNA-bind_3"/>
    <property type="match status" value="1"/>
</dbReference>
<dbReference type="EMBL" id="CP018221">
    <property type="protein sequence ID" value="API58791.1"/>
    <property type="molecule type" value="Genomic_DNA"/>
</dbReference>
<dbReference type="Gene3D" id="1.10.150.130">
    <property type="match status" value="1"/>
</dbReference>
<dbReference type="InterPro" id="IPR010998">
    <property type="entry name" value="Integrase_recombinase_N"/>
</dbReference>
<dbReference type="PROSITE" id="PS51900">
    <property type="entry name" value="CB"/>
    <property type="match status" value="1"/>
</dbReference>
<name>A0A1L3ZT30_9SPHN</name>
<keyword evidence="3 5" id="KW-0238">DNA-binding</keyword>
<sequence>MSTGLTKADIEAAIDAARGRKGPQIELRDLREPGLRFRAGERSAKWSLMIRLHTGERSRIALGSWPALSINDARAAAREARRKVEEGRNPNEERRNLAREAQIRARSRKALVQMLDQYEREVLSHHRRGDQTRRALDGKEGLLRTLQARNVKEITRDEIQELLKRRAKRSPISANRQLAYAKAFFNWCVSEGVIESNPIASLRRPVPERTRERYHSVQELRDIWAAAGDLGYPFGPLCRLLIVLPMRRDELAGLLVNELTLQGDEPQWVLPSERTKRANALRVPLLPMARSIITSALGDADRLKESAYLFTTTGETPVSGFAKAKRRLDGAVEKHREEMAAKQGREVEPMLPWTIHDLRTTFNTIACERLKIDANVADRILNHVATATTSKIMRVYNRSELFEERKRALRLWEQWLEKEVVAAAVNR</sequence>
<keyword evidence="2" id="KW-0229">DNA integration</keyword>
<evidence type="ECO:0000256" key="1">
    <source>
        <dbReference type="ARBA" id="ARBA00008857"/>
    </source>
</evidence>
<accession>A0A1L3ZT30</accession>
<dbReference type="PANTHER" id="PTHR30629:SF2">
    <property type="entry name" value="PROPHAGE INTEGRASE INTS-RELATED"/>
    <property type="match status" value="1"/>
</dbReference>
<evidence type="ECO:0008006" key="10">
    <source>
        <dbReference type="Google" id="ProtNLM"/>
    </source>
</evidence>
<evidence type="ECO:0000313" key="9">
    <source>
        <dbReference type="Proteomes" id="UP000182063"/>
    </source>
</evidence>
<evidence type="ECO:0000259" key="6">
    <source>
        <dbReference type="PROSITE" id="PS51898"/>
    </source>
</evidence>
<reference evidence="9" key="1">
    <citation type="submission" date="2016-11" db="EMBL/GenBank/DDBJ databases">
        <title>Complete Genome Sequence of alachlor-degrading Sphingomonas sp. strain JJ-A5.</title>
        <authorList>
            <person name="Lee H."/>
            <person name="Ka J.-O."/>
        </authorList>
    </citation>
    <scope>NUCLEOTIDE SEQUENCE [LARGE SCALE GENOMIC DNA]</scope>
    <source>
        <strain evidence="9">JJ-A5</strain>
    </source>
</reference>
<evidence type="ECO:0000313" key="8">
    <source>
        <dbReference type="EMBL" id="API58791.1"/>
    </source>
</evidence>
<dbReference type="PROSITE" id="PS51898">
    <property type="entry name" value="TYR_RECOMBINASE"/>
    <property type="match status" value="1"/>
</dbReference>
<evidence type="ECO:0000256" key="5">
    <source>
        <dbReference type="PROSITE-ProRule" id="PRU01248"/>
    </source>
</evidence>
<dbReference type="InterPro" id="IPR025166">
    <property type="entry name" value="Integrase_DNA_bind_dom"/>
</dbReference>
<dbReference type="GO" id="GO:0003677">
    <property type="term" value="F:DNA binding"/>
    <property type="evidence" value="ECO:0007669"/>
    <property type="project" value="UniProtKB-UniRule"/>
</dbReference>
<dbReference type="Proteomes" id="UP000182063">
    <property type="component" value="Chromosome"/>
</dbReference>
<evidence type="ECO:0000256" key="4">
    <source>
        <dbReference type="ARBA" id="ARBA00023172"/>
    </source>
</evidence>
<keyword evidence="9" id="KW-1185">Reference proteome</keyword>
<dbReference type="Pfam" id="PF22022">
    <property type="entry name" value="Phage_int_M"/>
    <property type="match status" value="1"/>
</dbReference>
<dbReference type="Gene3D" id="1.10.443.10">
    <property type="entry name" value="Intergrase catalytic core"/>
    <property type="match status" value="1"/>
</dbReference>
<comment type="similarity">
    <text evidence="1">Belongs to the 'phage' integrase family.</text>
</comment>
<dbReference type="InterPro" id="IPR038488">
    <property type="entry name" value="Integrase_DNA-bd_sf"/>
</dbReference>
<gene>
    <name evidence="8" type="ORF">BSL82_05270</name>
</gene>
<dbReference type="STRING" id="1921510.BSL82_05270"/>
<dbReference type="PANTHER" id="PTHR30629">
    <property type="entry name" value="PROPHAGE INTEGRASE"/>
    <property type="match status" value="1"/>
</dbReference>
<dbReference type="InterPro" id="IPR011010">
    <property type="entry name" value="DNA_brk_join_enz"/>
</dbReference>
<feature type="domain" description="Tyr recombinase" evidence="6">
    <location>
        <begin position="210"/>
        <end position="411"/>
    </location>
</feature>
<dbReference type="InterPro" id="IPR053876">
    <property type="entry name" value="Phage_int_M"/>
</dbReference>
<dbReference type="SUPFAM" id="SSF56349">
    <property type="entry name" value="DNA breaking-rejoining enzymes"/>
    <property type="match status" value="1"/>
</dbReference>
<dbReference type="KEGG" id="sphj:BSL82_05270"/>
<organism evidence="8 9">
    <name type="scientific">Tardibacter chloracetimidivorans</name>
    <dbReference type="NCBI Taxonomy" id="1921510"/>
    <lineage>
        <taxon>Bacteria</taxon>
        <taxon>Pseudomonadati</taxon>
        <taxon>Pseudomonadota</taxon>
        <taxon>Alphaproteobacteria</taxon>
        <taxon>Sphingomonadales</taxon>
        <taxon>Sphingomonadaceae</taxon>
        <taxon>Tardibacter</taxon>
    </lineage>
</organism>
<dbReference type="InterPro" id="IPR002104">
    <property type="entry name" value="Integrase_catalytic"/>
</dbReference>
<dbReference type="InterPro" id="IPR013762">
    <property type="entry name" value="Integrase-like_cat_sf"/>
</dbReference>
<protein>
    <recommendedName>
        <fullName evidence="10">Integrase</fullName>
    </recommendedName>
</protein>
<feature type="domain" description="Core-binding (CB)" evidence="7">
    <location>
        <begin position="109"/>
        <end position="189"/>
    </location>
</feature>
<dbReference type="GO" id="GO:0006310">
    <property type="term" value="P:DNA recombination"/>
    <property type="evidence" value="ECO:0007669"/>
    <property type="project" value="UniProtKB-KW"/>
</dbReference>
<evidence type="ECO:0000256" key="2">
    <source>
        <dbReference type="ARBA" id="ARBA00022908"/>
    </source>
</evidence>
<dbReference type="AlphaFoldDB" id="A0A1L3ZT30"/>
<dbReference type="InterPro" id="IPR044068">
    <property type="entry name" value="CB"/>
</dbReference>
<dbReference type="Gene3D" id="3.30.160.390">
    <property type="entry name" value="Integrase, DNA-binding domain"/>
    <property type="match status" value="1"/>
</dbReference>
<evidence type="ECO:0000256" key="3">
    <source>
        <dbReference type="ARBA" id="ARBA00023125"/>
    </source>
</evidence>
<evidence type="ECO:0000259" key="7">
    <source>
        <dbReference type="PROSITE" id="PS51900"/>
    </source>
</evidence>
<proteinExistence type="inferred from homology"/>